<keyword evidence="5" id="KW-0418">Kinase</keyword>
<feature type="region of interest" description="Disordered" evidence="9">
    <location>
        <begin position="1172"/>
        <end position="1238"/>
    </location>
</feature>
<proteinExistence type="predicted"/>
<dbReference type="VEuPathDB" id="TriTrypDB:LpyrH10_33_0740"/>
<feature type="region of interest" description="Disordered" evidence="9">
    <location>
        <begin position="1067"/>
        <end position="1151"/>
    </location>
</feature>
<evidence type="ECO:0000256" key="3">
    <source>
        <dbReference type="ARBA" id="ARBA00022679"/>
    </source>
</evidence>
<dbReference type="SUPFAM" id="SSF56112">
    <property type="entry name" value="Protein kinase-like (PK-like)"/>
    <property type="match status" value="2"/>
</dbReference>
<evidence type="ECO:0000313" key="12">
    <source>
        <dbReference type="Proteomes" id="UP000037923"/>
    </source>
</evidence>
<evidence type="ECO:0000256" key="4">
    <source>
        <dbReference type="ARBA" id="ARBA00022741"/>
    </source>
</evidence>
<feature type="compositionally biased region" description="Acidic residues" evidence="9">
    <location>
        <begin position="361"/>
        <end position="372"/>
    </location>
</feature>
<feature type="compositionally biased region" description="Basic and acidic residues" evidence="9">
    <location>
        <begin position="758"/>
        <end position="768"/>
    </location>
</feature>
<comment type="catalytic activity">
    <reaction evidence="8">
        <text>L-seryl-[protein] + ATP = O-phospho-L-seryl-[protein] + ADP + H(+)</text>
        <dbReference type="Rhea" id="RHEA:17989"/>
        <dbReference type="Rhea" id="RHEA-COMP:9863"/>
        <dbReference type="Rhea" id="RHEA-COMP:11604"/>
        <dbReference type="ChEBI" id="CHEBI:15378"/>
        <dbReference type="ChEBI" id="CHEBI:29999"/>
        <dbReference type="ChEBI" id="CHEBI:30616"/>
        <dbReference type="ChEBI" id="CHEBI:83421"/>
        <dbReference type="ChEBI" id="CHEBI:456216"/>
        <dbReference type="EC" id="2.7.11.1"/>
    </reaction>
</comment>
<feature type="region of interest" description="Disordered" evidence="9">
    <location>
        <begin position="150"/>
        <end position="178"/>
    </location>
</feature>
<feature type="region of interest" description="Disordered" evidence="9">
    <location>
        <begin position="328"/>
        <end position="459"/>
    </location>
</feature>
<dbReference type="GO" id="GO:0005737">
    <property type="term" value="C:cytoplasm"/>
    <property type="evidence" value="ECO:0007669"/>
    <property type="project" value="TreeGrafter"/>
</dbReference>
<dbReference type="PANTHER" id="PTHR47634:SF9">
    <property type="entry name" value="PROTEIN KINASE DOMAIN-CONTAINING PROTEIN-RELATED"/>
    <property type="match status" value="1"/>
</dbReference>
<dbReference type="InterPro" id="IPR008271">
    <property type="entry name" value="Ser/Thr_kinase_AS"/>
</dbReference>
<evidence type="ECO:0000313" key="11">
    <source>
        <dbReference type="EMBL" id="KPA73778.1"/>
    </source>
</evidence>
<dbReference type="Gene3D" id="1.10.510.10">
    <property type="entry name" value="Transferase(Phosphotransferase) domain 1"/>
    <property type="match status" value="3"/>
</dbReference>
<dbReference type="InterPro" id="IPR051334">
    <property type="entry name" value="SRPK"/>
</dbReference>
<dbReference type="Proteomes" id="UP000037923">
    <property type="component" value="Unassembled WGS sequence"/>
</dbReference>
<evidence type="ECO:0000256" key="6">
    <source>
        <dbReference type="ARBA" id="ARBA00022840"/>
    </source>
</evidence>
<evidence type="ECO:0000256" key="7">
    <source>
        <dbReference type="ARBA" id="ARBA00047899"/>
    </source>
</evidence>
<dbReference type="OrthoDB" id="267011at2759"/>
<feature type="region of interest" description="Disordered" evidence="9">
    <location>
        <begin position="212"/>
        <end position="233"/>
    </location>
</feature>
<evidence type="ECO:0000256" key="1">
    <source>
        <dbReference type="ARBA" id="ARBA00012513"/>
    </source>
</evidence>
<feature type="compositionally biased region" description="Acidic residues" evidence="9">
    <location>
        <begin position="438"/>
        <end position="451"/>
    </location>
</feature>
<feature type="compositionally biased region" description="Basic and acidic residues" evidence="9">
    <location>
        <begin position="825"/>
        <end position="838"/>
    </location>
</feature>
<evidence type="ECO:0000259" key="10">
    <source>
        <dbReference type="SMART" id="SM00220"/>
    </source>
</evidence>
<feature type="compositionally biased region" description="Basic and acidic residues" evidence="9">
    <location>
        <begin position="405"/>
        <end position="415"/>
    </location>
</feature>
<comment type="caution">
    <text evidence="11">The sequence shown here is derived from an EMBL/GenBank/DDBJ whole genome shotgun (WGS) entry which is preliminary data.</text>
</comment>
<feature type="compositionally biased region" description="Polar residues" evidence="9">
    <location>
        <begin position="1531"/>
        <end position="1543"/>
    </location>
</feature>
<feature type="compositionally biased region" description="Low complexity" evidence="9">
    <location>
        <begin position="262"/>
        <end position="275"/>
    </location>
</feature>
<dbReference type="GO" id="GO:0004674">
    <property type="term" value="F:protein serine/threonine kinase activity"/>
    <property type="evidence" value="ECO:0007669"/>
    <property type="project" value="UniProtKB-KW"/>
</dbReference>
<keyword evidence="12" id="KW-1185">Reference proteome</keyword>
<feature type="compositionally biased region" description="Low complexity" evidence="9">
    <location>
        <begin position="26"/>
        <end position="41"/>
    </location>
</feature>
<feature type="compositionally biased region" description="Pro residues" evidence="9">
    <location>
        <begin position="390"/>
        <end position="400"/>
    </location>
</feature>
<dbReference type="Pfam" id="PF00069">
    <property type="entry name" value="Pkinase"/>
    <property type="match status" value="1"/>
</dbReference>
<feature type="region of interest" description="Disordered" evidence="9">
    <location>
        <begin position="1347"/>
        <end position="1367"/>
    </location>
</feature>
<feature type="region of interest" description="Disordered" evidence="9">
    <location>
        <begin position="1468"/>
        <end position="1574"/>
    </location>
</feature>
<dbReference type="PANTHER" id="PTHR47634">
    <property type="entry name" value="PROTEIN KINASE DOMAIN-CONTAINING PROTEIN-RELATED"/>
    <property type="match status" value="1"/>
</dbReference>
<dbReference type="GO" id="GO:0005524">
    <property type="term" value="F:ATP binding"/>
    <property type="evidence" value="ECO:0007669"/>
    <property type="project" value="UniProtKB-KW"/>
</dbReference>
<dbReference type="InterPro" id="IPR000719">
    <property type="entry name" value="Prot_kinase_dom"/>
</dbReference>
<evidence type="ECO:0000256" key="5">
    <source>
        <dbReference type="ARBA" id="ARBA00022777"/>
    </source>
</evidence>
<feature type="region of interest" description="Disordered" evidence="9">
    <location>
        <begin position="987"/>
        <end position="1020"/>
    </location>
</feature>
<sequence>MSAGSVRTGWRNGESSPVDAAAQNGSTNHSSPLHHSSPNSTAFHSFNTAPSPSSDPRTSTSSGDTQKQVSAHRFDWLQPWRTPQDCREGGLALLDSMHEILLNVQRARLSSVHAVYAPLHGSVGSASARLADTLDDSVNASFTLRLSMRSNRRRSRRATEAAAGAEEGEGDVSSNGDVNVVSTPGGATLIDYMLSGSRARLASHMWLDDATPLQPSTTTEVADEANGDNSKTNGDIHAQPSLNERAVAFLHTAAPPPPLPPQLLQQPTSQATTAAASVVEGSNCFALPDMLPSSPSAPGEAKAALHAPATDTVPPIPRFDELKVVQEALQQHQQAHQPPHPRSVAAQQQRRRAWGGHSSTEEEDDDEGGDPEDNAHEASHDGCPQATARPVPPPPPPPMLFPGNDAHHHDGDEHSSTSLNSPPGHEADRCASLSLTDVEAEEEEEDSIGDDLSDHMSATNFGEGGHLACVPGDTLHNRYSLLKALGVGRSSRVWLAADMEQCSLARRQLIRELGEREARRLFRPNERPMFVAIKVFRCGATYTDCATYEAKLSTFIQDSVRLRQLRALRSPPSNSFSLLVSPTSARHSRAGRSRANSNTSFTVSPPDAFISPGSTSNVLGISSASGFGHASASPTGSLLRQRLTTFRDAFAVEGAYGTHRCLVMDVLGSGVDKAINETHLSGFPSEVARAILRSTLQGLAVLAACNVIHTDLKPENLLFTDLEAEVAAEMRAFQSAQLQTGRRSGLWSSFTHRRESVLEYSQRREREGASSPLAAAGGLTGHSSSGLPSAATIHEEEENEALTSGVERSGRADEQPRRSSSRGGDFPHRTRPPRHEGAAEEDTAPLSPSQPQADPSSASMNNNGSSSGGSGGHHSTTAAVPTTTMTTTMNHEVGGRGGSPLVSSLLRVECRAGGGSAASSPPRARRPAYEVRVSDFGLSFITPPCLRLGVRAMARYTAEVGIAVDDLVQDDALSQLQWLYEQQQQLQRSQTRADGRRSPEAVMNHGNSPSSSSAGGGGGLEGWECDAAAVEGDLVNAAELRALQLEEAREDDRRLRRTCSVGEWADDAEAERTAAGGRMKEEEDTVVVELPDITAVEETPCSAKTKRGRPPPSAHATPDLDDRSSRSSSSSSANNGDAKGHRRVSADSSANSAMSDHFTAVAAAPSTALHTASYHSPVSRRLRASQRVASTSSSPPSPHRDKEQADEQQEEEEEVATEEHYVTSLTRPAEPRPPPLASFTATLSAAPAALSPSPPRRSPLSALASLTALRRLELDVVRNQRYTRGATVQSREYRAPEVVLGNFFLPSCDVWSIGCVAYELVTGRFLMDCTADREYFGRHVRTKEQGRIRAADGKGSNGPDEDDDDSAAWDEQPIYVDDPEQDLDVFHLKAMMRLLGPPPISFLHQHPMGLFVADFFDEKGDFKFWQRGEAEGCGMGLADAYRRDELRYWGSRRGPRGDRPAAAATVVTASTHAHSSDNTLDDDDDDAACDAAKEKGNARVQPGNSSQRLDPPSSAAPAVRADLGNPPPADTTPSALSMTPCSFATTTAAETAAGRGGEGESEGGDVPRRAFHPRTSVLDTRNYPMETPDWQEVRQMIRRTLTSAEEASDFENFLWRCLQWDPTHRATAAELLADAWMVKYSHKVANALDSDAEAEEGGADGQ</sequence>
<feature type="compositionally biased region" description="Basic and acidic residues" evidence="9">
    <location>
        <begin position="808"/>
        <end position="817"/>
    </location>
</feature>
<keyword evidence="3" id="KW-0808">Transferase</keyword>
<evidence type="ECO:0000256" key="2">
    <source>
        <dbReference type="ARBA" id="ARBA00022527"/>
    </source>
</evidence>
<feature type="compositionally biased region" description="Low complexity" evidence="9">
    <location>
        <begin position="1544"/>
        <end position="1553"/>
    </location>
</feature>
<feature type="compositionally biased region" description="Low complexity" evidence="9">
    <location>
        <begin position="160"/>
        <end position="178"/>
    </location>
</feature>
<dbReference type="PROSITE" id="PS00108">
    <property type="entry name" value="PROTEIN_KINASE_ST"/>
    <property type="match status" value="1"/>
</dbReference>
<keyword evidence="4" id="KW-0547">Nucleotide-binding</keyword>
<comment type="catalytic activity">
    <reaction evidence="7">
        <text>L-threonyl-[protein] + ATP = O-phospho-L-threonyl-[protein] + ADP + H(+)</text>
        <dbReference type="Rhea" id="RHEA:46608"/>
        <dbReference type="Rhea" id="RHEA-COMP:11060"/>
        <dbReference type="Rhea" id="RHEA-COMP:11605"/>
        <dbReference type="ChEBI" id="CHEBI:15378"/>
        <dbReference type="ChEBI" id="CHEBI:30013"/>
        <dbReference type="ChEBI" id="CHEBI:30616"/>
        <dbReference type="ChEBI" id="CHEBI:61977"/>
        <dbReference type="ChEBI" id="CHEBI:456216"/>
        <dbReference type="EC" id="2.7.11.1"/>
    </reaction>
</comment>
<dbReference type="InterPro" id="IPR011009">
    <property type="entry name" value="Kinase-like_dom_sf"/>
</dbReference>
<feature type="compositionally biased region" description="Low complexity" evidence="9">
    <location>
        <begin position="48"/>
        <end position="62"/>
    </location>
</feature>
<dbReference type="GeneID" id="26909949"/>
<feature type="domain" description="Protein kinase" evidence="10">
    <location>
        <begin position="479"/>
        <end position="1637"/>
    </location>
</feature>
<dbReference type="SMART" id="SM00220">
    <property type="entry name" value="S_TKc"/>
    <property type="match status" value="1"/>
</dbReference>
<accession>A0A0N0VCT4</accession>
<organism evidence="11 12">
    <name type="scientific">Leptomonas pyrrhocoris</name>
    <name type="common">Firebug parasite</name>
    <dbReference type="NCBI Taxonomy" id="157538"/>
    <lineage>
        <taxon>Eukaryota</taxon>
        <taxon>Discoba</taxon>
        <taxon>Euglenozoa</taxon>
        <taxon>Kinetoplastea</taxon>
        <taxon>Metakinetoplastina</taxon>
        <taxon>Trypanosomatida</taxon>
        <taxon>Trypanosomatidae</taxon>
        <taxon>Leishmaniinae</taxon>
        <taxon>Leptomonas</taxon>
    </lineage>
</organism>
<dbReference type="EMBL" id="LGTL01000033">
    <property type="protein sequence ID" value="KPA73778.1"/>
    <property type="molecule type" value="Genomic_DNA"/>
</dbReference>
<feature type="compositionally biased region" description="Low complexity" evidence="9">
    <location>
        <begin position="844"/>
        <end position="865"/>
    </location>
</feature>
<feature type="compositionally biased region" description="Acidic residues" evidence="9">
    <location>
        <begin position="1206"/>
        <end position="1216"/>
    </location>
</feature>
<dbReference type="GO" id="GO:0005634">
    <property type="term" value="C:nucleus"/>
    <property type="evidence" value="ECO:0007669"/>
    <property type="project" value="TreeGrafter"/>
</dbReference>
<feature type="region of interest" description="Disordered" evidence="9">
    <location>
        <begin position="758"/>
        <end position="878"/>
    </location>
</feature>
<gene>
    <name evidence="11" type="ORF">ABB37_09666</name>
</gene>
<feature type="compositionally biased region" description="Acidic residues" evidence="9">
    <location>
        <begin position="1479"/>
        <end position="1488"/>
    </location>
</feature>
<evidence type="ECO:0000256" key="9">
    <source>
        <dbReference type="SAM" id="MobiDB-lite"/>
    </source>
</evidence>
<dbReference type="GO" id="GO:0000245">
    <property type="term" value="P:spliceosomal complex assembly"/>
    <property type="evidence" value="ECO:0007669"/>
    <property type="project" value="TreeGrafter"/>
</dbReference>
<dbReference type="RefSeq" id="XP_015652217.1">
    <property type="nucleotide sequence ID" value="XM_015809281.1"/>
</dbReference>
<reference evidence="11 12" key="1">
    <citation type="submission" date="2015-07" db="EMBL/GenBank/DDBJ databases">
        <title>High-quality genome of monoxenous trypanosomatid Leptomonas pyrrhocoris.</title>
        <authorList>
            <person name="Flegontov P."/>
            <person name="Butenko A."/>
            <person name="Firsov S."/>
            <person name="Vlcek C."/>
            <person name="Logacheva M.D."/>
            <person name="Field M."/>
            <person name="Filatov D."/>
            <person name="Flegontova O."/>
            <person name="Gerasimov E."/>
            <person name="Jackson A.P."/>
            <person name="Kelly S."/>
            <person name="Opperdoes F."/>
            <person name="O'Reilly A."/>
            <person name="Votypka J."/>
            <person name="Yurchenko V."/>
            <person name="Lukes J."/>
        </authorList>
    </citation>
    <scope>NUCLEOTIDE SEQUENCE [LARGE SCALE GENOMIC DNA]</scope>
    <source>
        <strain evidence="11">H10</strain>
    </source>
</reference>
<feature type="region of interest" description="Disordered" evidence="9">
    <location>
        <begin position="1"/>
        <end position="69"/>
    </location>
</feature>
<dbReference type="EC" id="2.7.11.1" evidence="1"/>
<keyword evidence="2" id="KW-0723">Serine/threonine-protein kinase</keyword>
<feature type="region of interest" description="Disordered" evidence="9">
    <location>
        <begin position="254"/>
        <end position="275"/>
    </location>
</feature>
<keyword evidence="6" id="KW-0067">ATP-binding</keyword>
<dbReference type="OMA" id="THQCLVM"/>
<protein>
    <recommendedName>
        <fullName evidence="1">non-specific serine/threonine protein kinase</fullName>
        <ecNumber evidence="1">2.7.11.1</ecNumber>
    </recommendedName>
</protein>
<evidence type="ECO:0000256" key="8">
    <source>
        <dbReference type="ARBA" id="ARBA00048679"/>
    </source>
</evidence>
<feature type="region of interest" description="Disordered" evidence="9">
    <location>
        <begin position="290"/>
        <end position="316"/>
    </location>
</feature>
<dbReference type="GO" id="GO:0050684">
    <property type="term" value="P:regulation of mRNA processing"/>
    <property type="evidence" value="ECO:0007669"/>
    <property type="project" value="TreeGrafter"/>
</dbReference>
<name>A0A0N0VCT4_LEPPY</name>
<dbReference type="Gene3D" id="3.30.200.20">
    <property type="entry name" value="Phosphorylase Kinase, domain 1"/>
    <property type="match status" value="2"/>
</dbReference>